<gene>
    <name evidence="1" type="ORF">PLXY2_LOCUS11781</name>
</gene>
<dbReference type="Proteomes" id="UP000653454">
    <property type="component" value="Unassembled WGS sequence"/>
</dbReference>
<protein>
    <submittedName>
        <fullName evidence="1">(diamondback moth) hypothetical protein</fullName>
    </submittedName>
</protein>
<reference evidence="1" key="1">
    <citation type="submission" date="2020-11" db="EMBL/GenBank/DDBJ databases">
        <authorList>
            <person name="Whiteford S."/>
        </authorList>
    </citation>
    <scope>NUCLEOTIDE SEQUENCE</scope>
</reference>
<sequence>SGAVFDDPLREGADFSADLRVEVVPAQVVPAPGADAHHHVPVKHHRTASVPAARARALHRNAAQHVVHDLIRAVPFSASLMVEHPDFYLFQCFRCFGDNSDKGTLVPAARSRALRRHAAQHVVHDLISAVPFSASLLVEHPDCYLFQRFRSFGVNSDG</sequence>
<evidence type="ECO:0000313" key="2">
    <source>
        <dbReference type="Proteomes" id="UP000653454"/>
    </source>
</evidence>
<keyword evidence="2" id="KW-1185">Reference proteome</keyword>
<dbReference type="EMBL" id="CAJHNJ030000063">
    <property type="protein sequence ID" value="CAG9133528.1"/>
    <property type="molecule type" value="Genomic_DNA"/>
</dbReference>
<organism evidence="1 2">
    <name type="scientific">Plutella xylostella</name>
    <name type="common">Diamondback moth</name>
    <name type="synonym">Plutella maculipennis</name>
    <dbReference type="NCBI Taxonomy" id="51655"/>
    <lineage>
        <taxon>Eukaryota</taxon>
        <taxon>Metazoa</taxon>
        <taxon>Ecdysozoa</taxon>
        <taxon>Arthropoda</taxon>
        <taxon>Hexapoda</taxon>
        <taxon>Insecta</taxon>
        <taxon>Pterygota</taxon>
        <taxon>Neoptera</taxon>
        <taxon>Endopterygota</taxon>
        <taxon>Lepidoptera</taxon>
        <taxon>Glossata</taxon>
        <taxon>Ditrysia</taxon>
        <taxon>Yponomeutoidea</taxon>
        <taxon>Plutellidae</taxon>
        <taxon>Plutella</taxon>
    </lineage>
</organism>
<feature type="non-terminal residue" evidence="1">
    <location>
        <position position="1"/>
    </location>
</feature>
<comment type="caution">
    <text evidence="1">The sequence shown here is derived from an EMBL/GenBank/DDBJ whole genome shotgun (WGS) entry which is preliminary data.</text>
</comment>
<proteinExistence type="predicted"/>
<dbReference type="AlphaFoldDB" id="A0A8S4G3F9"/>
<name>A0A8S4G3F9_PLUXY</name>
<accession>A0A8S4G3F9</accession>
<evidence type="ECO:0000313" key="1">
    <source>
        <dbReference type="EMBL" id="CAG9133528.1"/>
    </source>
</evidence>